<protein>
    <recommendedName>
        <fullName evidence="5">Serpentine receptor class gamma</fullName>
    </recommendedName>
</protein>
<keyword evidence="1" id="KW-1133">Transmembrane helix</keyword>
<evidence type="ECO:0000256" key="2">
    <source>
        <dbReference type="SAM" id="SignalP"/>
    </source>
</evidence>
<evidence type="ECO:0000313" key="4">
    <source>
        <dbReference type="Proteomes" id="UP000270094"/>
    </source>
</evidence>
<organism evidence="3 4">
    <name type="scientific">Strongylus vulgaris</name>
    <name type="common">Blood worm</name>
    <dbReference type="NCBI Taxonomy" id="40348"/>
    <lineage>
        <taxon>Eukaryota</taxon>
        <taxon>Metazoa</taxon>
        <taxon>Ecdysozoa</taxon>
        <taxon>Nematoda</taxon>
        <taxon>Chromadorea</taxon>
        <taxon>Rhabditida</taxon>
        <taxon>Rhabditina</taxon>
        <taxon>Rhabditomorpha</taxon>
        <taxon>Strongyloidea</taxon>
        <taxon>Strongylidae</taxon>
        <taxon>Strongylus</taxon>
    </lineage>
</organism>
<keyword evidence="1" id="KW-0472">Membrane</keyword>
<feature type="chain" id="PRO_5018039142" description="Serpentine receptor class gamma" evidence="2">
    <location>
        <begin position="28"/>
        <end position="132"/>
    </location>
</feature>
<feature type="transmembrane region" description="Helical" evidence="1">
    <location>
        <begin position="41"/>
        <end position="62"/>
    </location>
</feature>
<accession>A0A3P7ILW5</accession>
<gene>
    <name evidence="3" type="ORF">SVUK_LOCUS2897</name>
</gene>
<name>A0A3P7ILW5_STRVU</name>
<evidence type="ECO:0000256" key="1">
    <source>
        <dbReference type="SAM" id="Phobius"/>
    </source>
</evidence>
<sequence length="132" mass="15344">MGAFTGTHFFTHLFGCLLMTINRYTAACHPNTYSLLWKPKIVNLMLIIEIFISFVVHTPLFLVNFEYQWIDNKWVRTGRSRPIPYARVQSNVVVIVYEMASVTLIILTVIGIAKLKKQLLWREMVSFVCWGC</sequence>
<evidence type="ECO:0008006" key="5">
    <source>
        <dbReference type="Google" id="ProtNLM"/>
    </source>
</evidence>
<dbReference type="OrthoDB" id="5874692at2759"/>
<evidence type="ECO:0000313" key="3">
    <source>
        <dbReference type="EMBL" id="VDM67899.1"/>
    </source>
</evidence>
<reference evidence="3 4" key="1">
    <citation type="submission" date="2018-11" db="EMBL/GenBank/DDBJ databases">
        <authorList>
            <consortium name="Pathogen Informatics"/>
        </authorList>
    </citation>
    <scope>NUCLEOTIDE SEQUENCE [LARGE SCALE GENOMIC DNA]</scope>
</reference>
<proteinExistence type="predicted"/>
<dbReference type="EMBL" id="UYYB01006920">
    <property type="protein sequence ID" value="VDM67899.1"/>
    <property type="molecule type" value="Genomic_DNA"/>
</dbReference>
<dbReference type="Gene3D" id="1.20.1070.10">
    <property type="entry name" value="Rhodopsin 7-helix transmembrane proteins"/>
    <property type="match status" value="1"/>
</dbReference>
<keyword evidence="2" id="KW-0732">Signal</keyword>
<feature type="signal peptide" evidence="2">
    <location>
        <begin position="1"/>
        <end position="27"/>
    </location>
</feature>
<feature type="transmembrane region" description="Helical" evidence="1">
    <location>
        <begin position="92"/>
        <end position="113"/>
    </location>
</feature>
<keyword evidence="4" id="KW-1185">Reference proteome</keyword>
<dbReference type="AlphaFoldDB" id="A0A3P7ILW5"/>
<dbReference type="Proteomes" id="UP000270094">
    <property type="component" value="Unassembled WGS sequence"/>
</dbReference>
<dbReference type="SUPFAM" id="SSF81321">
    <property type="entry name" value="Family A G protein-coupled receptor-like"/>
    <property type="match status" value="1"/>
</dbReference>
<keyword evidence="1" id="KW-0812">Transmembrane</keyword>